<comment type="caution">
    <text evidence="10">The sequence shown here is derived from an EMBL/GenBank/DDBJ whole genome shotgun (WGS) entry which is preliminary data.</text>
</comment>
<protein>
    <submittedName>
        <fullName evidence="10">ABC transporter ATP-binding protein</fullName>
    </submittedName>
</protein>
<dbReference type="InterPro" id="IPR011527">
    <property type="entry name" value="ABC1_TM_dom"/>
</dbReference>
<dbReference type="RefSeq" id="WP_377770130.1">
    <property type="nucleotide sequence ID" value="NZ_JBHUHO010000013.1"/>
</dbReference>
<dbReference type="InterPro" id="IPR027417">
    <property type="entry name" value="P-loop_NTPase"/>
</dbReference>
<evidence type="ECO:0000313" key="10">
    <source>
        <dbReference type="EMBL" id="MFD2115104.1"/>
    </source>
</evidence>
<sequence>MVSIDRSFITIFIRFIVVIFQADPRRMLLSLVVKMTDAIIVALQVLIFTQIVNQATALYRGDIEAGAIWWWLAVWALLHIISILLRPIFTVIEEKLRQKTQEMMVSRLHHKAQQLPLEIFERAEIYDKLSRARTISDPGFLLFLDLYAIISAAITLISFAIIIAGWNVWLTFTIIIVAIPTLIVQLLKTKRLYTVEIAALPEKRLLQYIEKIMSSRDSAQEVRTFQLSHWLSLYWRSLYWKMANHRYKQEKKLTLIEVLFTQLALTGLVFSIGWATYAVANGSLSTGAYAGMLVALQAVYTNISTIFDNTNRLSQAFLRINDYFAYMDLPQGDEQKYLVSNHAASSNNERNEIVAEQVSFQYPFTNRFIINQLSLTIRPGERIAIVGENGSGKTTLAKLLTGLYRATSGTIMFNKIAVEQLEKDVWRKNMSAVFQDFTKYAVSLQYNIGFGNDVQKDNMEKIAQAAKLGGAASIAKQLPDGFETELTKQFTGGVDLSGGQWQKVAISRSFMREASIILLDEPTAALDPVAEADAFQRFLTMIEKTTAILISHRLGLARHCDRIIVLHNGEIIEQGTHDELQGQQGEYARLWQLQSQWYMDE</sequence>
<evidence type="ECO:0000256" key="6">
    <source>
        <dbReference type="ARBA" id="ARBA00023136"/>
    </source>
</evidence>
<organism evidence="10 11">
    <name type="scientific">Paenibacillus yanchengensis</name>
    <dbReference type="NCBI Taxonomy" id="2035833"/>
    <lineage>
        <taxon>Bacteria</taxon>
        <taxon>Bacillati</taxon>
        <taxon>Bacillota</taxon>
        <taxon>Bacilli</taxon>
        <taxon>Bacillales</taxon>
        <taxon>Paenibacillaceae</taxon>
        <taxon>Paenibacillus</taxon>
    </lineage>
</organism>
<keyword evidence="6 7" id="KW-0472">Membrane</keyword>
<dbReference type="InterPro" id="IPR039421">
    <property type="entry name" value="Type_1_exporter"/>
</dbReference>
<evidence type="ECO:0000259" key="8">
    <source>
        <dbReference type="PROSITE" id="PS50893"/>
    </source>
</evidence>
<dbReference type="InterPro" id="IPR003593">
    <property type="entry name" value="AAA+_ATPase"/>
</dbReference>
<feature type="domain" description="ABC transporter" evidence="8">
    <location>
        <begin position="353"/>
        <end position="593"/>
    </location>
</feature>
<keyword evidence="3" id="KW-0547">Nucleotide-binding</keyword>
<name>A0ABW4YHG9_9BACL</name>
<accession>A0ABW4YHG9</accession>
<evidence type="ECO:0000256" key="5">
    <source>
        <dbReference type="ARBA" id="ARBA00022989"/>
    </source>
</evidence>
<feature type="transmembrane region" description="Helical" evidence="7">
    <location>
        <begin position="169"/>
        <end position="187"/>
    </location>
</feature>
<feature type="transmembrane region" description="Helical" evidence="7">
    <location>
        <begin position="286"/>
        <end position="307"/>
    </location>
</feature>
<dbReference type="PROSITE" id="PS50929">
    <property type="entry name" value="ABC_TM1F"/>
    <property type="match status" value="1"/>
</dbReference>
<dbReference type="SMART" id="SM00382">
    <property type="entry name" value="AAA"/>
    <property type="match status" value="1"/>
</dbReference>
<dbReference type="Proteomes" id="UP001597362">
    <property type="component" value="Unassembled WGS sequence"/>
</dbReference>
<reference evidence="11" key="1">
    <citation type="journal article" date="2019" name="Int. J. Syst. Evol. Microbiol.">
        <title>The Global Catalogue of Microorganisms (GCM) 10K type strain sequencing project: providing services to taxonomists for standard genome sequencing and annotation.</title>
        <authorList>
            <consortium name="The Broad Institute Genomics Platform"/>
            <consortium name="The Broad Institute Genome Sequencing Center for Infectious Disease"/>
            <person name="Wu L."/>
            <person name="Ma J."/>
        </authorList>
    </citation>
    <scope>NUCLEOTIDE SEQUENCE [LARGE SCALE GENOMIC DNA]</scope>
    <source>
        <strain evidence="11">GH52</strain>
    </source>
</reference>
<evidence type="ECO:0000256" key="1">
    <source>
        <dbReference type="ARBA" id="ARBA00004651"/>
    </source>
</evidence>
<feature type="transmembrane region" description="Helical" evidence="7">
    <location>
        <begin position="255"/>
        <end position="280"/>
    </location>
</feature>
<dbReference type="SUPFAM" id="SSF52540">
    <property type="entry name" value="P-loop containing nucleoside triphosphate hydrolases"/>
    <property type="match status" value="1"/>
</dbReference>
<feature type="transmembrane region" description="Helical" evidence="7">
    <location>
        <begin position="68"/>
        <end position="89"/>
    </location>
</feature>
<evidence type="ECO:0000259" key="9">
    <source>
        <dbReference type="PROSITE" id="PS50929"/>
    </source>
</evidence>
<dbReference type="Gene3D" id="3.40.50.300">
    <property type="entry name" value="P-loop containing nucleotide triphosphate hydrolases"/>
    <property type="match status" value="1"/>
</dbReference>
<dbReference type="Gene3D" id="1.20.1560.10">
    <property type="entry name" value="ABC transporter type 1, transmembrane domain"/>
    <property type="match status" value="1"/>
</dbReference>
<evidence type="ECO:0000256" key="4">
    <source>
        <dbReference type="ARBA" id="ARBA00022840"/>
    </source>
</evidence>
<comment type="subcellular location">
    <subcellularLocation>
        <location evidence="1">Cell membrane</location>
        <topology evidence="1">Multi-pass membrane protein</topology>
    </subcellularLocation>
</comment>
<gene>
    <name evidence="10" type="ORF">ACFSJH_05065</name>
</gene>
<dbReference type="InterPro" id="IPR003439">
    <property type="entry name" value="ABC_transporter-like_ATP-bd"/>
</dbReference>
<feature type="transmembrane region" description="Helical" evidence="7">
    <location>
        <begin position="29"/>
        <end position="48"/>
    </location>
</feature>
<evidence type="ECO:0000256" key="2">
    <source>
        <dbReference type="ARBA" id="ARBA00022692"/>
    </source>
</evidence>
<dbReference type="PROSITE" id="PS00211">
    <property type="entry name" value="ABC_TRANSPORTER_1"/>
    <property type="match status" value="1"/>
</dbReference>
<keyword evidence="11" id="KW-1185">Reference proteome</keyword>
<dbReference type="PANTHER" id="PTHR43394">
    <property type="entry name" value="ATP-DEPENDENT PERMEASE MDL1, MITOCHONDRIAL"/>
    <property type="match status" value="1"/>
</dbReference>
<dbReference type="GO" id="GO:0005524">
    <property type="term" value="F:ATP binding"/>
    <property type="evidence" value="ECO:0007669"/>
    <property type="project" value="UniProtKB-KW"/>
</dbReference>
<evidence type="ECO:0000256" key="7">
    <source>
        <dbReference type="SAM" id="Phobius"/>
    </source>
</evidence>
<feature type="domain" description="ABC transmembrane type-1" evidence="9">
    <location>
        <begin position="28"/>
        <end position="315"/>
    </location>
</feature>
<dbReference type="PANTHER" id="PTHR43394:SF1">
    <property type="entry name" value="ATP-BINDING CASSETTE SUB-FAMILY B MEMBER 10, MITOCHONDRIAL"/>
    <property type="match status" value="1"/>
</dbReference>
<keyword evidence="2 7" id="KW-0812">Transmembrane</keyword>
<feature type="transmembrane region" description="Helical" evidence="7">
    <location>
        <begin position="140"/>
        <end position="163"/>
    </location>
</feature>
<dbReference type="EMBL" id="JBHUHO010000013">
    <property type="protein sequence ID" value="MFD2115104.1"/>
    <property type="molecule type" value="Genomic_DNA"/>
</dbReference>
<dbReference type="PROSITE" id="PS50893">
    <property type="entry name" value="ABC_TRANSPORTER_2"/>
    <property type="match status" value="1"/>
</dbReference>
<dbReference type="InterPro" id="IPR017871">
    <property type="entry name" value="ABC_transporter-like_CS"/>
</dbReference>
<proteinExistence type="predicted"/>
<keyword evidence="4 10" id="KW-0067">ATP-binding</keyword>
<evidence type="ECO:0000256" key="3">
    <source>
        <dbReference type="ARBA" id="ARBA00022741"/>
    </source>
</evidence>
<evidence type="ECO:0000313" key="11">
    <source>
        <dbReference type="Proteomes" id="UP001597362"/>
    </source>
</evidence>
<dbReference type="Pfam" id="PF00005">
    <property type="entry name" value="ABC_tran"/>
    <property type="match status" value="1"/>
</dbReference>
<dbReference type="SUPFAM" id="SSF90123">
    <property type="entry name" value="ABC transporter transmembrane region"/>
    <property type="match status" value="1"/>
</dbReference>
<keyword evidence="5 7" id="KW-1133">Transmembrane helix</keyword>
<dbReference type="InterPro" id="IPR036640">
    <property type="entry name" value="ABC1_TM_sf"/>
</dbReference>